<proteinExistence type="predicted"/>
<comment type="caution">
    <text evidence="1">The sequence shown here is derived from an EMBL/GenBank/DDBJ whole genome shotgun (WGS) entry which is preliminary data.</text>
</comment>
<dbReference type="AlphaFoldDB" id="A0AAD3S7W8"/>
<sequence>MKRRLLIGYSVRLELLIKAKGDFVPTRFFFEVIGSPDFTSSIQTVLSLSQGGDSGPCSNLQQLDDSAVIVVPSANVRVDFAKGFVLKSILKKPRRTKQKWSPRSANQV</sequence>
<organism evidence="1 2">
    <name type="scientific">Nepenthes gracilis</name>
    <name type="common">Slender pitcher plant</name>
    <dbReference type="NCBI Taxonomy" id="150966"/>
    <lineage>
        <taxon>Eukaryota</taxon>
        <taxon>Viridiplantae</taxon>
        <taxon>Streptophyta</taxon>
        <taxon>Embryophyta</taxon>
        <taxon>Tracheophyta</taxon>
        <taxon>Spermatophyta</taxon>
        <taxon>Magnoliopsida</taxon>
        <taxon>eudicotyledons</taxon>
        <taxon>Gunneridae</taxon>
        <taxon>Pentapetalae</taxon>
        <taxon>Caryophyllales</taxon>
        <taxon>Nepenthaceae</taxon>
        <taxon>Nepenthes</taxon>
    </lineage>
</organism>
<dbReference type="Proteomes" id="UP001279734">
    <property type="component" value="Unassembled WGS sequence"/>
</dbReference>
<keyword evidence="2" id="KW-1185">Reference proteome</keyword>
<accession>A0AAD3S7W8</accession>
<evidence type="ECO:0000313" key="1">
    <source>
        <dbReference type="EMBL" id="GMH06083.1"/>
    </source>
</evidence>
<protein>
    <submittedName>
        <fullName evidence="1">Uncharacterized protein</fullName>
    </submittedName>
</protein>
<name>A0AAD3S7W8_NEPGR</name>
<dbReference type="EMBL" id="BSYO01000006">
    <property type="protein sequence ID" value="GMH06083.1"/>
    <property type="molecule type" value="Genomic_DNA"/>
</dbReference>
<evidence type="ECO:0000313" key="2">
    <source>
        <dbReference type="Proteomes" id="UP001279734"/>
    </source>
</evidence>
<gene>
    <name evidence="1" type="ORF">Nepgr_007923</name>
</gene>
<reference evidence="1" key="1">
    <citation type="submission" date="2023-05" db="EMBL/GenBank/DDBJ databases">
        <title>Nepenthes gracilis genome sequencing.</title>
        <authorList>
            <person name="Fukushima K."/>
        </authorList>
    </citation>
    <scope>NUCLEOTIDE SEQUENCE</scope>
    <source>
        <strain evidence="1">SING2019-196</strain>
    </source>
</reference>